<organism evidence="2">
    <name type="scientific">Timema poppense</name>
    <name type="common">Walking stick</name>
    <dbReference type="NCBI Taxonomy" id="170557"/>
    <lineage>
        <taxon>Eukaryota</taxon>
        <taxon>Metazoa</taxon>
        <taxon>Ecdysozoa</taxon>
        <taxon>Arthropoda</taxon>
        <taxon>Hexapoda</taxon>
        <taxon>Insecta</taxon>
        <taxon>Pterygota</taxon>
        <taxon>Neoptera</taxon>
        <taxon>Polyneoptera</taxon>
        <taxon>Phasmatodea</taxon>
        <taxon>Timematodea</taxon>
        <taxon>Timematoidea</taxon>
        <taxon>Timematidae</taxon>
        <taxon>Timema</taxon>
    </lineage>
</organism>
<evidence type="ECO:0000256" key="1">
    <source>
        <dbReference type="SAM" id="MobiDB-lite"/>
    </source>
</evidence>
<evidence type="ECO:0000313" key="2">
    <source>
        <dbReference type="EMBL" id="CAD7412199.1"/>
    </source>
</evidence>
<proteinExistence type="predicted"/>
<dbReference type="EMBL" id="OD005862">
    <property type="protein sequence ID" value="CAD7412199.1"/>
    <property type="molecule type" value="Genomic_DNA"/>
</dbReference>
<protein>
    <submittedName>
        <fullName evidence="2">Uncharacterized protein</fullName>
    </submittedName>
</protein>
<accession>A0A7R9DCM5</accession>
<sequence>MRTERKDYQGRDDNTKCVSERRRMAKGQTETRMMNVRETRKVEAMGMKFVRSMFCHEPESRSRCLGHSSPCNHSRRTPEMNGYLGTRPSPQNQSCECQLHARELDAVGSALAVCYNKRYKACRTPNRIKADQSLNPVKGNEFCLHTSWKEVAKVGNSSCRGQAQIRTRHSVPLHSQSRRSMMLSSVRSASHCAAVATLAGAAVSAPLRVPEERTVAHNENIRTILTEKCLFENQFVTSVVTNPCGTARKAIGR</sequence>
<dbReference type="AlphaFoldDB" id="A0A7R9DCM5"/>
<name>A0A7R9DCM5_TIMPO</name>
<reference evidence="2" key="1">
    <citation type="submission" date="2020-11" db="EMBL/GenBank/DDBJ databases">
        <authorList>
            <person name="Tran Van P."/>
        </authorList>
    </citation>
    <scope>NUCLEOTIDE SEQUENCE</scope>
</reference>
<gene>
    <name evidence="2" type="ORF">TPSB3V08_LOCUS8283</name>
</gene>
<feature type="region of interest" description="Disordered" evidence="1">
    <location>
        <begin position="65"/>
        <end position="87"/>
    </location>
</feature>